<dbReference type="InterPro" id="IPR032675">
    <property type="entry name" value="LRR_dom_sf"/>
</dbReference>
<feature type="compositionally biased region" description="Basic and acidic residues" evidence="1">
    <location>
        <begin position="1"/>
        <end position="10"/>
    </location>
</feature>
<feature type="compositionally biased region" description="Low complexity" evidence="1">
    <location>
        <begin position="11"/>
        <end position="23"/>
    </location>
</feature>
<dbReference type="OrthoDB" id="2151624at2759"/>
<dbReference type="EMBL" id="CYKH01000140">
    <property type="protein sequence ID" value="CUE72846.1"/>
    <property type="molecule type" value="Genomic_DNA"/>
</dbReference>
<feature type="region of interest" description="Disordered" evidence="1">
    <location>
        <begin position="779"/>
        <end position="810"/>
    </location>
</feature>
<evidence type="ECO:0000313" key="4">
    <source>
        <dbReference type="Proteomes" id="UP000051952"/>
    </source>
</evidence>
<evidence type="ECO:0000313" key="3">
    <source>
        <dbReference type="EMBL" id="CUE72846.1"/>
    </source>
</evidence>
<reference evidence="4" key="1">
    <citation type="submission" date="2015-09" db="EMBL/GenBank/DDBJ databases">
        <authorList>
            <consortium name="Pathogen Informatics"/>
        </authorList>
    </citation>
    <scope>NUCLEOTIDE SEQUENCE [LARGE SCALE GENOMIC DNA]</scope>
    <source>
        <strain evidence="4">Lake Konstanz</strain>
    </source>
</reference>
<protein>
    <submittedName>
        <fullName evidence="3">GP46-like surface antigen, putative</fullName>
    </submittedName>
</protein>
<dbReference type="InterPro" id="IPR052941">
    <property type="entry name" value="StomDev_PlantInt_Reg"/>
</dbReference>
<dbReference type="InterPro" id="IPR001611">
    <property type="entry name" value="Leu-rich_rpt"/>
</dbReference>
<organism evidence="3 4">
    <name type="scientific">Bodo saltans</name>
    <name type="common">Flagellated protozoan</name>
    <dbReference type="NCBI Taxonomy" id="75058"/>
    <lineage>
        <taxon>Eukaryota</taxon>
        <taxon>Discoba</taxon>
        <taxon>Euglenozoa</taxon>
        <taxon>Kinetoplastea</taxon>
        <taxon>Metakinetoplastina</taxon>
        <taxon>Eubodonida</taxon>
        <taxon>Bodonidae</taxon>
        <taxon>Bodo</taxon>
    </lineage>
</organism>
<dbReference type="Pfam" id="PF00560">
    <property type="entry name" value="LRR_1"/>
    <property type="match status" value="2"/>
</dbReference>
<keyword evidence="2" id="KW-0812">Transmembrane</keyword>
<evidence type="ECO:0000256" key="1">
    <source>
        <dbReference type="SAM" id="MobiDB-lite"/>
    </source>
</evidence>
<dbReference type="VEuPathDB" id="TriTrypDB:BSAL_54545"/>
<dbReference type="SUPFAM" id="SSF52058">
    <property type="entry name" value="L domain-like"/>
    <property type="match status" value="2"/>
</dbReference>
<feature type="transmembrane region" description="Helical" evidence="2">
    <location>
        <begin position="31"/>
        <end position="52"/>
    </location>
</feature>
<dbReference type="PANTHER" id="PTHR48004">
    <property type="entry name" value="OS01G0149700 PROTEIN"/>
    <property type="match status" value="1"/>
</dbReference>
<dbReference type="PANTHER" id="PTHR48004:SF58">
    <property type="entry name" value="OS01G0162200 PROTEIN"/>
    <property type="match status" value="1"/>
</dbReference>
<feature type="compositionally biased region" description="Low complexity" evidence="1">
    <location>
        <begin position="779"/>
        <end position="795"/>
    </location>
</feature>
<proteinExistence type="predicted"/>
<sequence>MHQHQSRDDVSPPSSIPQSAPSQHFDPLKRISSMFIIMSFLLVIIICSSFFVNADDAAADCLCDTPQNRGVLLAFQRITGNAWTFDTSVPLCSWGNTAVTCNDTIVTAVDLRGGGLFGNFSAILPSVNSTTFSFSGLSSLRTLDLTKNPLLYASIQQFEFPPSLRVLRLPSGFTGKCPEQLLNLTTFSCPQCGLQGPLPTSWCSNNNTTSGNTTTMQLLEVIELTGNAGLVGPLPSSWAACPLTLVDVSGTRGAGAIPSSWRDEQQLMAKTIARLRLGSSGLLGDLPGAWFTSVSFPKLVELSAPDNLLNGTLPINISQAVLMSLDLSFNQLSGQIPQTLAASLSTLKLSRNAFDGALPAVLPSAMTVIDVSDNTGLTGPIPVDWSEGASAPALQQILLGGCNLNGSVPQGWLYTSAVEESLVTLNLSHNQFQGGLLMTFGLSSTVVPKFLSSFDVSWNKLSGSLPTFVNSIAIVDVSHNQLQGSVPLTLPTSYFDASDNLLTGSLIAWGTQIGMLDLSFNQLSGALPSGGAMIFTASLLNLSHNLFSGVLPDSIGDTATTVDVSWNRLVLPLPSVGTAGLMSSLSLAHNALVGGLAPRGVLVQQATLFSLDLSDNAITSIVTSPNNATAQLVTLPPNLQRLTLRNCSVQRIPDILPDTLQQLDLSANIELGGSSGGQQLSGLWRWSFALRSVILSDIPLLVLRKVPIALCARLYGAELITLGGGFQVRFPKIQINLLGTLVEFRNRTGVALLVSNYDAQDAWVASWCRSETNSVAISASHAAPSPSMTPTKSPTFWRNDDPHRTTSSSKSITYPSLALSVDSTKTLTLPSTKTSTISRTCVITPSATSASILAESASSSWSSSRMTVTRSASSASQSTSLNSAATNSHALDLTSTGMLSTTPTLPLPNFVSVQVSAVVASAVSTGAATIAAIIGASQATSAFVAIGQGSFGARSLRDKCQSIAAAAQQQQRNSVNATALSIADEPFSDITDNPTTLSIPVGVHRGLQNAAGALIGNVALVVALSVVVTIVRLIKKKCVDYSVVPHRQWGRGPKSNTQDDTTEVGTKHHHVPSLAMLPWWWRCPWW</sequence>
<accession>A0A0S4IIQ2</accession>
<feature type="transmembrane region" description="Helical" evidence="2">
    <location>
        <begin position="1014"/>
        <end position="1034"/>
    </location>
</feature>
<dbReference type="AlphaFoldDB" id="A0A0S4IIQ2"/>
<dbReference type="Proteomes" id="UP000051952">
    <property type="component" value="Unassembled WGS sequence"/>
</dbReference>
<dbReference type="Gene3D" id="3.80.10.10">
    <property type="entry name" value="Ribonuclease Inhibitor"/>
    <property type="match status" value="2"/>
</dbReference>
<keyword evidence="2" id="KW-1133">Transmembrane helix</keyword>
<evidence type="ECO:0000256" key="2">
    <source>
        <dbReference type="SAM" id="Phobius"/>
    </source>
</evidence>
<feature type="region of interest" description="Disordered" evidence="1">
    <location>
        <begin position="1"/>
        <end position="23"/>
    </location>
</feature>
<keyword evidence="4" id="KW-1185">Reference proteome</keyword>
<gene>
    <name evidence="3" type="ORF">BSAL_54545</name>
</gene>
<keyword evidence="2" id="KW-0472">Membrane</keyword>
<dbReference type="SUPFAM" id="SSF52047">
    <property type="entry name" value="RNI-like"/>
    <property type="match status" value="1"/>
</dbReference>
<name>A0A0S4IIQ2_BODSA</name>